<dbReference type="EMBL" id="JACHHT010000001">
    <property type="protein sequence ID" value="MBB6521427.1"/>
    <property type="molecule type" value="Genomic_DNA"/>
</dbReference>
<name>A0A7X0JSE0_9GAMM</name>
<dbReference type="Proteomes" id="UP000528457">
    <property type="component" value="Unassembled WGS sequence"/>
</dbReference>
<dbReference type="AlphaFoldDB" id="A0A7X0JSE0"/>
<sequence>MLIPVKHVAACHNFYPRSAAAMWAGFAHTRRNLEIDCWPPE</sequence>
<evidence type="ECO:0000313" key="1">
    <source>
        <dbReference type="EMBL" id="MBB6521427.1"/>
    </source>
</evidence>
<dbReference type="InParanoid" id="A0A7X0JSE0"/>
<protein>
    <submittedName>
        <fullName evidence="1">Uncharacterized protein</fullName>
    </submittedName>
</protein>
<comment type="caution">
    <text evidence="1">The sequence shown here is derived from an EMBL/GenBank/DDBJ whole genome shotgun (WGS) entry which is preliminary data.</text>
</comment>
<gene>
    <name evidence="1" type="ORF">HNR48_001705</name>
</gene>
<accession>A0A7X0JSE0</accession>
<proteinExistence type="predicted"/>
<evidence type="ECO:0000313" key="2">
    <source>
        <dbReference type="Proteomes" id="UP000528457"/>
    </source>
</evidence>
<reference evidence="1 2" key="1">
    <citation type="submission" date="2020-08" db="EMBL/GenBank/DDBJ databases">
        <title>Genomic Encyclopedia of Type Strains, Phase IV (KMG-IV): sequencing the most valuable type-strain genomes for metagenomic binning, comparative biology and taxonomic classification.</title>
        <authorList>
            <person name="Goeker M."/>
        </authorList>
    </citation>
    <scope>NUCLEOTIDE SEQUENCE [LARGE SCALE GENOMIC DNA]</scope>
    <source>
        <strain evidence="1 2">DSM 22368</strain>
    </source>
</reference>
<organism evidence="1 2">
    <name type="scientific">Pseudoteredinibacter isoporae</name>
    <dbReference type="NCBI Taxonomy" id="570281"/>
    <lineage>
        <taxon>Bacteria</taxon>
        <taxon>Pseudomonadati</taxon>
        <taxon>Pseudomonadota</taxon>
        <taxon>Gammaproteobacteria</taxon>
        <taxon>Cellvibrionales</taxon>
        <taxon>Cellvibrionaceae</taxon>
        <taxon>Pseudoteredinibacter</taxon>
    </lineage>
</organism>
<keyword evidence="2" id="KW-1185">Reference proteome</keyword>